<accession>A0A8H7W2F3</accession>
<organism evidence="1 2">
    <name type="scientific">Cadophora malorum</name>
    <dbReference type="NCBI Taxonomy" id="108018"/>
    <lineage>
        <taxon>Eukaryota</taxon>
        <taxon>Fungi</taxon>
        <taxon>Dikarya</taxon>
        <taxon>Ascomycota</taxon>
        <taxon>Pezizomycotina</taxon>
        <taxon>Leotiomycetes</taxon>
        <taxon>Helotiales</taxon>
        <taxon>Ploettnerulaceae</taxon>
        <taxon>Cadophora</taxon>
    </lineage>
</organism>
<dbReference type="Proteomes" id="UP000664132">
    <property type="component" value="Unassembled WGS sequence"/>
</dbReference>
<comment type="caution">
    <text evidence="1">The sequence shown here is derived from an EMBL/GenBank/DDBJ whole genome shotgun (WGS) entry which is preliminary data.</text>
</comment>
<evidence type="ECO:0000313" key="1">
    <source>
        <dbReference type="EMBL" id="KAG4412647.1"/>
    </source>
</evidence>
<sequence length="115" mass="12221">MVAFVHYIAITVPTVTNKITKTKPPTLRCIPILVVDVGWPAIDAVIDGLLVPVVVTEAAVPLSLLSDFVTEVSLSLAVVIAVPEVDVEPTFPLELESIAAVLPTAIPLKKQFHSS</sequence>
<dbReference type="EMBL" id="JAFJYH010000363">
    <property type="protein sequence ID" value="KAG4412647.1"/>
    <property type="molecule type" value="Genomic_DNA"/>
</dbReference>
<reference evidence="1" key="1">
    <citation type="submission" date="2021-02" db="EMBL/GenBank/DDBJ databases">
        <title>Genome sequence Cadophora malorum strain M34.</title>
        <authorList>
            <person name="Stefanovic E."/>
            <person name="Vu D."/>
            <person name="Scully C."/>
            <person name="Dijksterhuis J."/>
            <person name="Roader J."/>
            <person name="Houbraken J."/>
        </authorList>
    </citation>
    <scope>NUCLEOTIDE SEQUENCE</scope>
    <source>
        <strain evidence="1">M34</strain>
    </source>
</reference>
<evidence type="ECO:0000313" key="2">
    <source>
        <dbReference type="Proteomes" id="UP000664132"/>
    </source>
</evidence>
<keyword evidence="2" id="KW-1185">Reference proteome</keyword>
<protein>
    <submittedName>
        <fullName evidence="1">Uncharacterized protein</fullName>
    </submittedName>
</protein>
<name>A0A8H7W2F3_9HELO</name>
<proteinExistence type="predicted"/>
<dbReference type="AlphaFoldDB" id="A0A8H7W2F3"/>
<gene>
    <name evidence="1" type="ORF">IFR04_014218</name>
</gene>